<gene>
    <name evidence="1" type="ORF">B0A48_09518</name>
</gene>
<dbReference type="InParanoid" id="A0A1V8SZJ7"/>
<dbReference type="EMBL" id="NAJO01000021">
    <property type="protein sequence ID" value="OQO04596.1"/>
    <property type="molecule type" value="Genomic_DNA"/>
</dbReference>
<dbReference type="PANTHER" id="PTHR38119">
    <property type="entry name" value="BTB DOMAIN-CONTAINING PROTEIN-RELATED"/>
    <property type="match status" value="1"/>
</dbReference>
<protein>
    <submittedName>
        <fullName evidence="1">Uncharacterized protein</fullName>
    </submittedName>
</protein>
<sequence length="430" mass="48457">MEDTTSDMDVTLSPKEAELEDVETQLAHMSYGSRVPAAWISKAVDELHSQPKGHLDVGTVLVILDSNDFSKACRVHSYNLFAHTRLRKACEKFAARPPHQGIDYLLVLDGKDAMPVLVPRPLSYDVRSANAAEVSYSESAQEDDDAQSDNGTGESWSRYYDIFLRIISVRDSKSIGISRDNLDTALRQITALIDIAKANHCAIPTIAEKLMVTFHGYGGRLYTAVGQDPIRWCKLGMDLQDEPLYKEAFIHLVGAYDSIYGKTTELPLQHDILPLSVQGMIAAEARELKDKRMNIDLLLQSIRLRLSQPLPDYMIDHIRHLRWDAPLVPTYLCSHTEGCKTVAGFYRLLSRSKHAYMRYEDVMMHWNMGLEGDDVETVKSTLKKLKETAKKYVQPLVVSHLQASGSEDLHYLTCVKIEAEDYPWLAEGNA</sequence>
<dbReference type="STRING" id="1507870.A0A1V8SZJ7"/>
<keyword evidence="2" id="KW-1185">Reference proteome</keyword>
<reference evidence="2" key="1">
    <citation type="submission" date="2017-03" db="EMBL/GenBank/DDBJ databases">
        <title>Genomes of endolithic fungi from Antarctica.</title>
        <authorList>
            <person name="Coleine C."/>
            <person name="Masonjones S."/>
            <person name="Stajich J.E."/>
        </authorList>
    </citation>
    <scope>NUCLEOTIDE SEQUENCE [LARGE SCALE GENOMIC DNA]</scope>
    <source>
        <strain evidence="2">CCFEE 5527</strain>
    </source>
</reference>
<name>A0A1V8SZJ7_9PEZI</name>
<comment type="caution">
    <text evidence="1">The sequence shown here is derived from an EMBL/GenBank/DDBJ whole genome shotgun (WGS) entry which is preliminary data.</text>
</comment>
<evidence type="ECO:0000313" key="1">
    <source>
        <dbReference type="EMBL" id="OQO04596.1"/>
    </source>
</evidence>
<accession>A0A1V8SZJ7</accession>
<evidence type="ECO:0000313" key="2">
    <source>
        <dbReference type="Proteomes" id="UP000192596"/>
    </source>
</evidence>
<dbReference type="AlphaFoldDB" id="A0A1V8SZJ7"/>
<proteinExistence type="predicted"/>
<organism evidence="1 2">
    <name type="scientific">Cryoendolithus antarcticus</name>
    <dbReference type="NCBI Taxonomy" id="1507870"/>
    <lineage>
        <taxon>Eukaryota</taxon>
        <taxon>Fungi</taxon>
        <taxon>Dikarya</taxon>
        <taxon>Ascomycota</taxon>
        <taxon>Pezizomycotina</taxon>
        <taxon>Dothideomycetes</taxon>
        <taxon>Dothideomycetidae</taxon>
        <taxon>Cladosporiales</taxon>
        <taxon>Cladosporiaceae</taxon>
        <taxon>Cryoendolithus</taxon>
    </lineage>
</organism>
<dbReference type="PANTHER" id="PTHR38119:SF1">
    <property type="entry name" value="BTB DOMAIN-CONTAINING PROTEIN"/>
    <property type="match status" value="1"/>
</dbReference>
<dbReference type="Proteomes" id="UP000192596">
    <property type="component" value="Unassembled WGS sequence"/>
</dbReference>
<dbReference type="OrthoDB" id="5280838at2759"/>